<keyword evidence="1" id="KW-0647">Proteasome</keyword>
<comment type="caution">
    <text evidence="1">The sequence shown here is derived from an EMBL/GenBank/DDBJ whole genome shotgun (WGS) entry which is preliminary data.</text>
</comment>
<gene>
    <name evidence="1" type="ORF">J2Y00_004612</name>
</gene>
<dbReference type="GO" id="GO:0000502">
    <property type="term" value="C:proteasome complex"/>
    <property type="evidence" value="ECO:0007669"/>
    <property type="project" value="UniProtKB-KW"/>
</dbReference>
<evidence type="ECO:0000313" key="2">
    <source>
        <dbReference type="Proteomes" id="UP001185331"/>
    </source>
</evidence>
<organism evidence="1 2">
    <name type="scientific">Deinococcus soli</name>
    <name type="common">ex Cha et al. 2016</name>
    <dbReference type="NCBI Taxonomy" id="1309411"/>
    <lineage>
        <taxon>Bacteria</taxon>
        <taxon>Thermotogati</taxon>
        <taxon>Deinococcota</taxon>
        <taxon>Deinococci</taxon>
        <taxon>Deinococcales</taxon>
        <taxon>Deinococcaceae</taxon>
        <taxon>Deinococcus</taxon>
    </lineage>
</organism>
<protein>
    <submittedName>
        <fullName evidence="1">Proteasome lid subunit RPN8/RPN11</fullName>
    </submittedName>
</protein>
<sequence>MTGTGSQDLPWTLPLTRAHRRAYNLIPVRQPHTESADLEIVHVTPSAVATLRGVLARPVLATGVLFGTRAGGHLTVQAVHIAHPGSTEPFYVDDAYLLGLADAWGQAQRGSDWVGGWVATPLDGPVAPGALDALVRQATAAGLIDYDIPLLVAGWIDGDLTLQAFKLGVGSQPFPVTIGRPVP</sequence>
<dbReference type="EMBL" id="JAVDQK010000020">
    <property type="protein sequence ID" value="MDR6220981.1"/>
    <property type="molecule type" value="Genomic_DNA"/>
</dbReference>
<dbReference type="AlphaFoldDB" id="A0AAE3XH84"/>
<dbReference type="Proteomes" id="UP001185331">
    <property type="component" value="Unassembled WGS sequence"/>
</dbReference>
<name>A0AAE3XH84_9DEIO</name>
<reference evidence="1" key="1">
    <citation type="submission" date="2023-07" db="EMBL/GenBank/DDBJ databases">
        <title>Sorghum-associated microbial communities from plants grown in Nebraska, USA.</title>
        <authorList>
            <person name="Schachtman D."/>
        </authorList>
    </citation>
    <scope>NUCLEOTIDE SEQUENCE</scope>
    <source>
        <strain evidence="1">BE330</strain>
    </source>
</reference>
<accession>A0AAE3XH84</accession>
<dbReference type="RefSeq" id="WP_309858429.1">
    <property type="nucleotide sequence ID" value="NZ_JAVDQJ010000019.1"/>
</dbReference>
<proteinExistence type="predicted"/>
<evidence type="ECO:0000313" key="1">
    <source>
        <dbReference type="EMBL" id="MDR6220981.1"/>
    </source>
</evidence>